<dbReference type="Pfam" id="PF00076">
    <property type="entry name" value="RRM_1"/>
    <property type="match status" value="4"/>
</dbReference>
<comment type="caution">
    <text evidence="4">The sequence shown here is derived from an EMBL/GenBank/DDBJ whole genome shotgun (WGS) entry which is preliminary data.</text>
</comment>
<dbReference type="InterPro" id="IPR052462">
    <property type="entry name" value="SLIRP/GR-RBP-like"/>
</dbReference>
<dbReference type="Gene3D" id="3.30.70.330">
    <property type="match status" value="4"/>
</dbReference>
<evidence type="ECO:0000313" key="5">
    <source>
        <dbReference type="Proteomes" id="UP000291343"/>
    </source>
</evidence>
<keyword evidence="1 2" id="KW-0694">RNA-binding</keyword>
<proteinExistence type="predicted"/>
<dbReference type="InterPro" id="IPR035979">
    <property type="entry name" value="RBD_domain_sf"/>
</dbReference>
<dbReference type="PANTHER" id="PTHR48027">
    <property type="entry name" value="HETEROGENEOUS NUCLEAR RIBONUCLEOPROTEIN 87F-RELATED"/>
    <property type="match status" value="1"/>
</dbReference>
<evidence type="ECO:0000259" key="3">
    <source>
        <dbReference type="PROSITE" id="PS50102"/>
    </source>
</evidence>
<dbReference type="SMART" id="SM00360">
    <property type="entry name" value="RRM"/>
    <property type="match status" value="4"/>
</dbReference>
<feature type="domain" description="RRM" evidence="3">
    <location>
        <begin position="20"/>
        <end position="95"/>
    </location>
</feature>
<dbReference type="Proteomes" id="UP000291343">
    <property type="component" value="Unassembled WGS sequence"/>
</dbReference>
<protein>
    <recommendedName>
        <fullName evidence="3">RRM domain-containing protein</fullName>
    </recommendedName>
</protein>
<organism evidence="4 5">
    <name type="scientific">Laodelphax striatellus</name>
    <name type="common">Small brown planthopper</name>
    <name type="synonym">Delphax striatella</name>
    <dbReference type="NCBI Taxonomy" id="195883"/>
    <lineage>
        <taxon>Eukaryota</taxon>
        <taxon>Metazoa</taxon>
        <taxon>Ecdysozoa</taxon>
        <taxon>Arthropoda</taxon>
        <taxon>Hexapoda</taxon>
        <taxon>Insecta</taxon>
        <taxon>Pterygota</taxon>
        <taxon>Neoptera</taxon>
        <taxon>Paraneoptera</taxon>
        <taxon>Hemiptera</taxon>
        <taxon>Auchenorrhyncha</taxon>
        <taxon>Fulgoroidea</taxon>
        <taxon>Delphacidae</taxon>
        <taxon>Criomorphinae</taxon>
        <taxon>Laodelphax</taxon>
    </lineage>
</organism>
<dbReference type="InterPro" id="IPR000504">
    <property type="entry name" value="RRM_dom"/>
</dbReference>
<dbReference type="SMR" id="A0A482WI31"/>
<dbReference type="AlphaFoldDB" id="A0A482WI31"/>
<sequence length="486" mass="54677">MKNSDPNYDNRYKSDEPPHSRLFIVCSKHTTKEQFEEAFDKFGNIEEIWIVKDKHTGVAYIKFSKTSEAALAMESMNGEILNKHSRPLKVMIASSREQGSKKDDNDDRFLRLFIVVPKKDKEVDIKDYFRKFGDIAYVKLVKDNSTRESKGFAYVKYHKMSHAAKAYEECDRSYKAVFAKPRESKPLVEERYTAHSQSPGGSGYYDRHIGSSGYQSSIRPGDVINNFPNPEGYTKLSVVVPTYISQNLITQLFSIVPGMERVYTVKVSSPKVLVVQYSSPQSAAYALEKLNGFEYPPGHRLVLKPELDLVPTSFHKSDSQGSFHNILGKTGQGEDSSVGPSMSNEIATLTKALSEATQIIKAAGLLNNGNSDSHFCSVPLPSPKPFVPYDTEAEERDWNRLFIVCQPSVPPMQALWDAFGRFGDLIDVMVLNGKNYGYVFYASKASAQHAIETLHGQVLCNSRLKVILADPPHNRTSRKRQRTDDN</sequence>
<dbReference type="CDD" id="cd12366">
    <property type="entry name" value="RRM1_RBM45"/>
    <property type="match status" value="1"/>
</dbReference>
<reference evidence="4 5" key="1">
    <citation type="journal article" date="2017" name="Gigascience">
        <title>Genome sequence of the small brown planthopper, Laodelphax striatellus.</title>
        <authorList>
            <person name="Zhu J."/>
            <person name="Jiang F."/>
            <person name="Wang X."/>
            <person name="Yang P."/>
            <person name="Bao Y."/>
            <person name="Zhao W."/>
            <person name="Wang W."/>
            <person name="Lu H."/>
            <person name="Wang Q."/>
            <person name="Cui N."/>
            <person name="Li J."/>
            <person name="Chen X."/>
            <person name="Luo L."/>
            <person name="Yu J."/>
            <person name="Kang L."/>
            <person name="Cui F."/>
        </authorList>
    </citation>
    <scope>NUCLEOTIDE SEQUENCE [LARGE SCALE GENOMIC DNA]</scope>
    <source>
        <strain evidence="4">Lst14</strain>
    </source>
</reference>
<name>A0A482WI31_LAOST</name>
<feature type="domain" description="RRM" evidence="3">
    <location>
        <begin position="116"/>
        <end position="184"/>
    </location>
</feature>
<keyword evidence="5" id="KW-1185">Reference proteome</keyword>
<dbReference type="InterPro" id="IPR012677">
    <property type="entry name" value="Nucleotide-bd_a/b_plait_sf"/>
</dbReference>
<dbReference type="InParanoid" id="A0A482WI31"/>
<dbReference type="SUPFAM" id="SSF54928">
    <property type="entry name" value="RNA-binding domain, RBD"/>
    <property type="match status" value="3"/>
</dbReference>
<accession>A0A482WI31</accession>
<evidence type="ECO:0000313" key="4">
    <source>
        <dbReference type="EMBL" id="RZF33165.1"/>
    </source>
</evidence>
<dbReference type="FunCoup" id="A0A482WI31">
    <property type="interactions" value="1419"/>
</dbReference>
<dbReference type="EMBL" id="QKKF02034760">
    <property type="protein sequence ID" value="RZF33165.1"/>
    <property type="molecule type" value="Genomic_DNA"/>
</dbReference>
<dbReference type="PROSITE" id="PS50102">
    <property type="entry name" value="RRM"/>
    <property type="match status" value="3"/>
</dbReference>
<dbReference type="STRING" id="195883.A0A482WI31"/>
<feature type="domain" description="RRM" evidence="3">
    <location>
        <begin position="399"/>
        <end position="471"/>
    </location>
</feature>
<dbReference type="GO" id="GO:0003723">
    <property type="term" value="F:RNA binding"/>
    <property type="evidence" value="ECO:0007669"/>
    <property type="project" value="UniProtKB-UniRule"/>
</dbReference>
<gene>
    <name evidence="4" type="ORF">LSTR_LSTR004851</name>
</gene>
<dbReference type="InterPro" id="IPR034203">
    <property type="entry name" value="RBM45_RRM1"/>
</dbReference>
<dbReference type="OrthoDB" id="78437at2759"/>
<evidence type="ECO:0000256" key="2">
    <source>
        <dbReference type="PROSITE-ProRule" id="PRU00176"/>
    </source>
</evidence>
<evidence type="ECO:0000256" key="1">
    <source>
        <dbReference type="ARBA" id="ARBA00022884"/>
    </source>
</evidence>